<name>A0A8H7ZNF8_9FUNG</name>
<accession>A0A8H7ZNF8</accession>
<organism evidence="2 3">
    <name type="scientific">Olpidium bornovanus</name>
    <dbReference type="NCBI Taxonomy" id="278681"/>
    <lineage>
        <taxon>Eukaryota</taxon>
        <taxon>Fungi</taxon>
        <taxon>Fungi incertae sedis</taxon>
        <taxon>Olpidiomycota</taxon>
        <taxon>Olpidiomycotina</taxon>
        <taxon>Olpidiomycetes</taxon>
        <taxon>Olpidiales</taxon>
        <taxon>Olpidiaceae</taxon>
        <taxon>Olpidium</taxon>
    </lineage>
</organism>
<feature type="compositionally biased region" description="Basic and acidic residues" evidence="1">
    <location>
        <begin position="102"/>
        <end position="122"/>
    </location>
</feature>
<evidence type="ECO:0000313" key="2">
    <source>
        <dbReference type="EMBL" id="KAG5456334.1"/>
    </source>
</evidence>
<proteinExistence type="predicted"/>
<feature type="region of interest" description="Disordered" evidence="1">
    <location>
        <begin position="93"/>
        <end position="122"/>
    </location>
</feature>
<evidence type="ECO:0000256" key="1">
    <source>
        <dbReference type="SAM" id="MobiDB-lite"/>
    </source>
</evidence>
<reference evidence="2 3" key="1">
    <citation type="journal article" name="Sci. Rep.">
        <title>Genome-scale phylogenetic analyses confirm Olpidium as the closest living zoosporic fungus to the non-flagellated, terrestrial fungi.</title>
        <authorList>
            <person name="Chang Y."/>
            <person name="Rochon D."/>
            <person name="Sekimoto S."/>
            <person name="Wang Y."/>
            <person name="Chovatia M."/>
            <person name="Sandor L."/>
            <person name="Salamov A."/>
            <person name="Grigoriev I.V."/>
            <person name="Stajich J.E."/>
            <person name="Spatafora J.W."/>
        </authorList>
    </citation>
    <scope>NUCLEOTIDE SEQUENCE [LARGE SCALE GENOMIC DNA]</scope>
    <source>
        <strain evidence="2">S191</strain>
    </source>
</reference>
<dbReference type="Proteomes" id="UP000673691">
    <property type="component" value="Unassembled WGS sequence"/>
</dbReference>
<evidence type="ECO:0000313" key="3">
    <source>
        <dbReference type="Proteomes" id="UP000673691"/>
    </source>
</evidence>
<sequence length="228" mass="25383">MLAVLRRDAEIAAAAWREAEELARKARERQVAIDATAADGLRQLEAECDRVFAQLREQERQLLAQAAGDREATRRARSVVGASPGMPFSYARAAELPPRQEAVPRQEREQENRQGQEVRPREAAQPVIITGKLILTPIKGGDLKGFLEAYFLEATQRDHRGRALQLQLEQLLPEKLRKAVSTHARTAEELDPEDGAFQQNVTESLLTSFGGTSTGNPADMYLRTLSTR</sequence>
<comment type="caution">
    <text evidence="2">The sequence shown here is derived from an EMBL/GenBank/DDBJ whole genome shotgun (WGS) entry which is preliminary data.</text>
</comment>
<dbReference type="AlphaFoldDB" id="A0A8H7ZNF8"/>
<feature type="non-terminal residue" evidence="2">
    <location>
        <position position="228"/>
    </location>
</feature>
<keyword evidence="3" id="KW-1185">Reference proteome</keyword>
<gene>
    <name evidence="2" type="ORF">BJ554DRAFT_3956</name>
</gene>
<feature type="region of interest" description="Disordered" evidence="1">
    <location>
        <begin position="207"/>
        <end position="228"/>
    </location>
</feature>
<protein>
    <submittedName>
        <fullName evidence="2">Uncharacterized protein</fullName>
    </submittedName>
</protein>
<feature type="compositionally biased region" description="Polar residues" evidence="1">
    <location>
        <begin position="207"/>
        <end position="216"/>
    </location>
</feature>
<dbReference type="EMBL" id="JAEFCI010011905">
    <property type="protein sequence ID" value="KAG5456334.1"/>
    <property type="molecule type" value="Genomic_DNA"/>
</dbReference>